<comment type="caution">
    <text evidence="4">The sequence shown here is derived from an EMBL/GenBank/DDBJ whole genome shotgun (WGS) entry which is preliminary data.</text>
</comment>
<dbReference type="InterPro" id="IPR019490">
    <property type="entry name" value="Glu6P/Mann6P_isomerase_C"/>
</dbReference>
<gene>
    <name evidence="4" type="ORF">A3J64_03780</name>
</gene>
<evidence type="ECO:0000313" key="4">
    <source>
        <dbReference type="EMBL" id="OGZ36967.1"/>
    </source>
</evidence>
<dbReference type="GO" id="GO:1901135">
    <property type="term" value="P:carbohydrate derivative metabolic process"/>
    <property type="evidence" value="ECO:0007669"/>
    <property type="project" value="InterPro"/>
</dbReference>
<comment type="similarity">
    <text evidence="1">Belongs to the PGI/PMI family.</text>
</comment>
<dbReference type="CDD" id="cd05637">
    <property type="entry name" value="SIS_PGI_PMI_2"/>
    <property type="match status" value="1"/>
</dbReference>
<keyword evidence="2" id="KW-0413">Isomerase</keyword>
<evidence type="ECO:0000256" key="2">
    <source>
        <dbReference type="ARBA" id="ARBA00023235"/>
    </source>
</evidence>
<dbReference type="InterPro" id="IPR046348">
    <property type="entry name" value="SIS_dom_sf"/>
</dbReference>
<dbReference type="InterPro" id="IPR001347">
    <property type="entry name" value="SIS_dom"/>
</dbReference>
<dbReference type="GO" id="GO:0004347">
    <property type="term" value="F:glucose-6-phosphate isomerase activity"/>
    <property type="evidence" value="ECO:0007669"/>
    <property type="project" value="InterPro"/>
</dbReference>
<sequence>MYEVIKNFHQQFEYQPKIENQERLLKREKFIVVGMGGSHLAAGLLKAWQPQSEIIIHRDYGLPALSDKILKESLIVISSYSGNTEEVIDAFYKAREKKLSLAAISCNGRLIDLAKETKTPYVQLPKTDLAPRLALGHSLMALLKITGKDKELKEAGALSNLLNPAEAEGAGRSLGKKLKGFIPIIYSSLKNKGLGYVWKAIFNETDKIPSFINVFPELNHSEMAGFNPDSLKKLCQNFYFIALKDSSDEPRIIKRMEAFKNLFGKNGLIVETIELQGLNQFHKIFSSVILAEWTGYYLAKEYGFGTEAPIIEEFKKLIATRG</sequence>
<protein>
    <recommendedName>
        <fullName evidence="3">SIS domain-containing protein</fullName>
    </recommendedName>
</protein>
<dbReference type="AlphaFoldDB" id="A0A1G2FGN9"/>
<evidence type="ECO:0000313" key="5">
    <source>
        <dbReference type="Proteomes" id="UP000177061"/>
    </source>
</evidence>
<organism evidence="4 5">
    <name type="scientific">Candidatus Portnoybacteria bacterium RIFCSPHIGHO2_12_FULL_38_9</name>
    <dbReference type="NCBI Taxonomy" id="1801997"/>
    <lineage>
        <taxon>Bacteria</taxon>
        <taxon>Candidatus Portnoyibacteriota</taxon>
    </lineage>
</organism>
<dbReference type="PROSITE" id="PS51464">
    <property type="entry name" value="SIS"/>
    <property type="match status" value="1"/>
</dbReference>
<dbReference type="Gene3D" id="3.40.50.10490">
    <property type="entry name" value="Glucose-6-phosphate isomerase like protein, domain 1"/>
    <property type="match status" value="2"/>
</dbReference>
<dbReference type="SUPFAM" id="SSF53697">
    <property type="entry name" value="SIS domain"/>
    <property type="match status" value="1"/>
</dbReference>
<dbReference type="GO" id="GO:0004476">
    <property type="term" value="F:mannose-6-phosphate isomerase activity"/>
    <property type="evidence" value="ECO:0007669"/>
    <property type="project" value="InterPro"/>
</dbReference>
<accession>A0A1G2FGN9</accession>
<dbReference type="STRING" id="1801997.A3J64_03780"/>
<feature type="domain" description="SIS" evidence="3">
    <location>
        <begin position="20"/>
        <end position="151"/>
    </location>
</feature>
<proteinExistence type="inferred from homology"/>
<evidence type="ECO:0000259" key="3">
    <source>
        <dbReference type="PROSITE" id="PS51464"/>
    </source>
</evidence>
<dbReference type="Pfam" id="PF10432">
    <property type="entry name" value="bact-PGI_C"/>
    <property type="match status" value="1"/>
</dbReference>
<reference evidence="4 5" key="1">
    <citation type="journal article" date="2016" name="Nat. Commun.">
        <title>Thousands of microbial genomes shed light on interconnected biogeochemical processes in an aquifer system.</title>
        <authorList>
            <person name="Anantharaman K."/>
            <person name="Brown C.T."/>
            <person name="Hug L.A."/>
            <person name="Sharon I."/>
            <person name="Castelle C.J."/>
            <person name="Probst A.J."/>
            <person name="Thomas B.C."/>
            <person name="Singh A."/>
            <person name="Wilkins M.J."/>
            <person name="Karaoz U."/>
            <person name="Brodie E.L."/>
            <person name="Williams K.H."/>
            <person name="Hubbard S.S."/>
            <person name="Banfield J.F."/>
        </authorList>
    </citation>
    <scope>NUCLEOTIDE SEQUENCE [LARGE SCALE GENOMIC DNA]</scope>
</reference>
<dbReference type="GO" id="GO:0097367">
    <property type="term" value="F:carbohydrate derivative binding"/>
    <property type="evidence" value="ECO:0007669"/>
    <property type="project" value="InterPro"/>
</dbReference>
<dbReference type="EMBL" id="MHNB01000018">
    <property type="protein sequence ID" value="OGZ36967.1"/>
    <property type="molecule type" value="Genomic_DNA"/>
</dbReference>
<dbReference type="Proteomes" id="UP000177061">
    <property type="component" value="Unassembled WGS sequence"/>
</dbReference>
<evidence type="ECO:0000256" key="1">
    <source>
        <dbReference type="ARBA" id="ARBA00010523"/>
    </source>
</evidence>
<dbReference type="GO" id="GO:0005975">
    <property type="term" value="P:carbohydrate metabolic process"/>
    <property type="evidence" value="ECO:0007669"/>
    <property type="project" value="InterPro"/>
</dbReference>
<name>A0A1G2FGN9_9BACT</name>